<feature type="compositionally biased region" description="Polar residues" evidence="1">
    <location>
        <begin position="20"/>
        <end position="33"/>
    </location>
</feature>
<keyword evidence="2" id="KW-1185">Reference proteome</keyword>
<dbReference type="Proteomes" id="UP000887561">
    <property type="component" value="Unplaced"/>
</dbReference>
<dbReference type="WBParaSite" id="scaffold6461_cov208.g10865">
    <property type="protein sequence ID" value="scaffold6461_cov208.g10865"/>
    <property type="gene ID" value="scaffold6461_cov208.g10865"/>
</dbReference>
<evidence type="ECO:0000313" key="2">
    <source>
        <dbReference type="Proteomes" id="UP000887561"/>
    </source>
</evidence>
<proteinExistence type="predicted"/>
<dbReference type="AlphaFoldDB" id="A0A915N384"/>
<name>A0A915N384_MELJA</name>
<evidence type="ECO:0000256" key="1">
    <source>
        <dbReference type="SAM" id="MobiDB-lite"/>
    </source>
</evidence>
<sequence length="348" mass="39048">MDISKTTKPGTKPGTGFFSPRTSRSFIAGSPTNQSPPSPIHPMTGNTTGNQQDINTTHVAPSQPLTLSGGYQNTSTSLYGLQHQHPYNQKPLNPSATSYTSQSKPNVNSQNPPTYSSFTEFYNNQISQQPSFISHSRPINHFAVQPYQTQNSNIQHMLNSEFQYHPYAATHPPNVAVLAPAQVAPTSDVIDKKGKKPIEHEEPDFKQINKNKTKKIAKNEKTKGENKLKLEESKNKDEVKETVEDDKNEFGQEVTIKVGKKQKAPYNPPNVQKNLDNYRGRNNFEESSSKIQRVVSTNTPNPVGSSIPQKFIQDFHERDYGHNQSENFPPMQNFQGYQGGLQFPINYM</sequence>
<feature type="compositionally biased region" description="Polar residues" evidence="1">
    <location>
        <begin position="44"/>
        <end position="70"/>
    </location>
</feature>
<organism evidence="2 3">
    <name type="scientific">Meloidogyne javanica</name>
    <name type="common">Root-knot nematode worm</name>
    <dbReference type="NCBI Taxonomy" id="6303"/>
    <lineage>
        <taxon>Eukaryota</taxon>
        <taxon>Metazoa</taxon>
        <taxon>Ecdysozoa</taxon>
        <taxon>Nematoda</taxon>
        <taxon>Chromadorea</taxon>
        <taxon>Rhabditida</taxon>
        <taxon>Tylenchina</taxon>
        <taxon>Tylenchomorpha</taxon>
        <taxon>Tylenchoidea</taxon>
        <taxon>Meloidogynidae</taxon>
        <taxon>Meloidogyninae</taxon>
        <taxon>Meloidogyne</taxon>
        <taxon>Meloidogyne incognita group</taxon>
    </lineage>
</organism>
<feature type="region of interest" description="Disordered" evidence="1">
    <location>
        <begin position="84"/>
        <end position="111"/>
    </location>
</feature>
<protein>
    <submittedName>
        <fullName evidence="3">Uncharacterized protein</fullName>
    </submittedName>
</protein>
<feature type="region of interest" description="Disordered" evidence="1">
    <location>
        <begin position="1"/>
        <end position="70"/>
    </location>
</feature>
<feature type="compositionally biased region" description="Low complexity" evidence="1">
    <location>
        <begin position="1"/>
        <end position="16"/>
    </location>
</feature>
<accession>A0A915N384</accession>
<feature type="compositionally biased region" description="Basic and acidic residues" evidence="1">
    <location>
        <begin position="217"/>
        <end position="242"/>
    </location>
</feature>
<feature type="region of interest" description="Disordered" evidence="1">
    <location>
        <begin position="216"/>
        <end position="246"/>
    </location>
</feature>
<evidence type="ECO:0000313" key="3">
    <source>
        <dbReference type="WBParaSite" id="scaffold6461_cov208.g10865"/>
    </source>
</evidence>
<reference evidence="3" key="1">
    <citation type="submission" date="2022-11" db="UniProtKB">
        <authorList>
            <consortium name="WormBaseParasite"/>
        </authorList>
    </citation>
    <scope>IDENTIFICATION</scope>
</reference>